<evidence type="ECO:0000256" key="13">
    <source>
        <dbReference type="ARBA" id="ARBA00023136"/>
    </source>
</evidence>
<keyword evidence="12 19" id="KW-0503">Monooxygenase</keyword>
<dbReference type="GO" id="GO:0050660">
    <property type="term" value="F:flavin adenine dinucleotide binding"/>
    <property type="evidence" value="ECO:0007669"/>
    <property type="project" value="InterPro"/>
</dbReference>
<dbReference type="Bgee" id="ENSXETG00000025141">
    <property type="expression patterns" value="Expressed in liver and 9 other cell types or tissues"/>
</dbReference>
<dbReference type="GO" id="GO:0005789">
    <property type="term" value="C:endoplasmic reticulum membrane"/>
    <property type="evidence" value="ECO:0007669"/>
    <property type="project" value="UniProtKB-SubCell"/>
</dbReference>
<comment type="cofactor">
    <cofactor evidence="1 19 20">
        <name>FAD</name>
        <dbReference type="ChEBI" id="CHEBI:57692"/>
    </cofactor>
</comment>
<dbReference type="FunFam" id="3.50.50.60:FF:000971">
    <property type="entry name" value="Dimethylaniline monooxygenase [N-oxide-forming]"/>
    <property type="match status" value="1"/>
</dbReference>
<evidence type="ECO:0000256" key="4">
    <source>
        <dbReference type="ARBA" id="ARBA00009183"/>
    </source>
</evidence>
<dbReference type="InterPro" id="IPR002253">
    <property type="entry name" value="Flavin_mOase_1"/>
</dbReference>
<dbReference type="FunFam" id="3.50.50.60:FF:000073">
    <property type="entry name" value="Dimethylaniline monooxygenase [N-oxide-forming]"/>
    <property type="match status" value="1"/>
</dbReference>
<dbReference type="Ensembl" id="ENSXETT00000117875">
    <property type="protein sequence ID" value="ENSXETP00000113705"/>
    <property type="gene ID" value="ENSXETG00000025141"/>
</dbReference>
<evidence type="ECO:0000256" key="11">
    <source>
        <dbReference type="ARBA" id="ARBA00023002"/>
    </source>
</evidence>
<feature type="transmembrane region" description="Helical" evidence="21">
    <location>
        <begin position="514"/>
        <end position="537"/>
    </location>
</feature>
<evidence type="ECO:0000256" key="19">
    <source>
        <dbReference type="PIRNR" id="PIRNR000332"/>
    </source>
</evidence>
<evidence type="ECO:0000256" key="18">
    <source>
        <dbReference type="ARBA" id="ARBA00049443"/>
    </source>
</evidence>
<dbReference type="Pfam" id="PF00743">
    <property type="entry name" value="FMO-like"/>
    <property type="match status" value="1"/>
</dbReference>
<dbReference type="PRINTS" id="PR00370">
    <property type="entry name" value="FMOXYGENASE"/>
</dbReference>
<evidence type="ECO:0000256" key="17">
    <source>
        <dbReference type="ARBA" id="ARBA00048088"/>
    </source>
</evidence>
<evidence type="ECO:0000256" key="5">
    <source>
        <dbReference type="ARBA" id="ARBA00022630"/>
    </source>
</evidence>
<keyword evidence="19" id="KW-0256">Endoplasmic reticulum</keyword>
<proteinExistence type="inferred from homology"/>
<evidence type="ECO:0000256" key="8">
    <source>
        <dbReference type="ARBA" id="ARBA00022848"/>
    </source>
</evidence>
<dbReference type="GO" id="GO:0004499">
    <property type="term" value="F:N,N-dimethylaniline monooxygenase activity"/>
    <property type="evidence" value="ECO:0007669"/>
    <property type="project" value="UniProtKB-UniRule"/>
</dbReference>
<dbReference type="SUPFAM" id="SSF51905">
    <property type="entry name" value="FAD/NAD(P)-binding domain"/>
    <property type="match status" value="2"/>
</dbReference>
<reference evidence="22" key="2">
    <citation type="submission" date="2021-03" db="UniProtKB">
        <authorList>
            <consortium name="Ensembl"/>
        </authorList>
    </citation>
    <scope>IDENTIFICATION</scope>
</reference>
<keyword evidence="9 19" id="KW-0521">NADP</keyword>
<dbReference type="InterPro" id="IPR050346">
    <property type="entry name" value="FMO-like"/>
</dbReference>
<comment type="catalytic activity">
    <reaction evidence="15">
        <text>hypotaurine + NADH + O2 + H(+) = taurine + NAD(+) + H2O</text>
        <dbReference type="Rhea" id="RHEA:74111"/>
        <dbReference type="ChEBI" id="CHEBI:15377"/>
        <dbReference type="ChEBI" id="CHEBI:15378"/>
        <dbReference type="ChEBI" id="CHEBI:15379"/>
        <dbReference type="ChEBI" id="CHEBI:57540"/>
        <dbReference type="ChEBI" id="CHEBI:57853"/>
        <dbReference type="ChEBI" id="CHEBI:57945"/>
        <dbReference type="ChEBI" id="CHEBI:507393"/>
        <dbReference type="EC" id="1.14.13.8"/>
    </reaction>
    <physiologicalReaction direction="left-to-right" evidence="15">
        <dbReference type="Rhea" id="RHEA:74112"/>
    </physiologicalReaction>
</comment>
<comment type="catalytic activity">
    <reaction evidence="17">
        <text>trimethylamine + NADPH + O2 = trimethylamine N-oxide + NADP(+) + H2O</text>
        <dbReference type="Rhea" id="RHEA:31979"/>
        <dbReference type="ChEBI" id="CHEBI:15377"/>
        <dbReference type="ChEBI" id="CHEBI:15379"/>
        <dbReference type="ChEBI" id="CHEBI:15724"/>
        <dbReference type="ChEBI" id="CHEBI:57783"/>
        <dbReference type="ChEBI" id="CHEBI:58349"/>
        <dbReference type="ChEBI" id="CHEBI:58389"/>
        <dbReference type="EC" id="1.14.13.148"/>
    </reaction>
    <physiologicalReaction direction="left-to-right" evidence="17">
        <dbReference type="Rhea" id="RHEA:31980"/>
    </physiologicalReaction>
</comment>
<evidence type="ECO:0000256" key="1">
    <source>
        <dbReference type="ARBA" id="ARBA00001974"/>
    </source>
</evidence>
<dbReference type="InterPro" id="IPR020946">
    <property type="entry name" value="Flavin_mOase-like"/>
</dbReference>
<dbReference type="Gene3D" id="3.50.50.60">
    <property type="entry name" value="FAD/NAD(P)-binding domain"/>
    <property type="match status" value="1"/>
</dbReference>
<evidence type="ECO:0000256" key="9">
    <source>
        <dbReference type="ARBA" id="ARBA00022857"/>
    </source>
</evidence>
<protein>
    <recommendedName>
        <fullName evidence="20">Flavin-containing monooxygenase</fullName>
        <ecNumber evidence="20">1.-.-.-</ecNumber>
    </recommendedName>
</protein>
<comment type="function">
    <text evidence="14">Broad spectrum monooxygenase that catalyzes the oxygenation of a wide variety of nitrogen- and sulfur-containing compounds including xenobiotics. Catalyzes the S-oxygenation of hypotaurine to produce taurine, an organic osmolyte involved in cell volume regulation as well as a variety of cytoprotective and developmental processes. In vitro, catalyzes the N-oxygenation of trimethylamine (TMA) to produce trimethylamine N-oxide (TMAO) and could therefore participate to the detoxification of this compound that is generated by the action of gut microbiota from dietary precursors such as choline, choline containing compounds, betaine or L-carnitine.</text>
</comment>
<comment type="subcellular location">
    <subcellularLocation>
        <location evidence="3">Endoplasmic reticulum membrane</location>
        <topology evidence="3">Single-pass membrane protein</topology>
    </subcellularLocation>
    <subcellularLocation>
        <location evidence="2">Microsome membrane</location>
        <topology evidence="2">Single-pass membrane protein</topology>
    </subcellularLocation>
</comment>
<keyword evidence="8" id="KW-0492">Microsome</keyword>
<evidence type="ECO:0000256" key="21">
    <source>
        <dbReference type="SAM" id="Phobius"/>
    </source>
</evidence>
<keyword evidence="11 19" id="KW-0560">Oxidoreductase</keyword>
<sequence length="543" mass="61161">MEAIMTKRVAIIGAGCSGLTAIKCCLEEGLEPVCFEKSSDIGGLWRFTESVEDWRASIYKSVVTNTSKEMMCYTDFPMPEDFPAYLHNSKVLEYLRLYAKHFDLMKYIQFQTEVCSVTKCSDFPSTGQWDIATLTNGIQRNSIFDTVLICNGHHTKHYLPLDSFPGIENFKGHYVHSRFYKDSANYKGKTVLVVGIGNSAGDIAVDISNTAKQVYLSTRGGSWVLSRISKGGCPIDMMLSTRFLTWIRNLLPASFSARLNENLMNTWFDHANYGLEPLDRAQLKEPMVNDYLPSCILCGAIKVKPQIKTFTESSVIFEDDTVVENLDEVIFATGYVPSFPFLKDPEVIDDINALLYKQVFPTRIEKPTLAVLGLVKPLGAILTAAELQARWATRIFKGVAHLPTAARMEDYIKKSMEFKTKVFAATPNQKLQTYFIDYMDDVAVEIGVRPNIMHLLLKDPRLAWTVFFGPSTPYQYRLSGPGKWFGAKKAILTQWERTLNPARTRLVNKSSGTWLNFKTLLSLCVLLAAILLGLYCINGKSWS</sequence>
<evidence type="ECO:0000256" key="10">
    <source>
        <dbReference type="ARBA" id="ARBA00022989"/>
    </source>
</evidence>
<dbReference type="EC" id="1.-.-.-" evidence="20"/>
<dbReference type="GO" id="GO:0050661">
    <property type="term" value="F:NADP binding"/>
    <property type="evidence" value="ECO:0007669"/>
    <property type="project" value="InterPro"/>
</dbReference>
<dbReference type="GeneTree" id="ENSGT00940000161099"/>
<evidence type="ECO:0000256" key="20">
    <source>
        <dbReference type="RuleBase" id="RU361177"/>
    </source>
</evidence>
<reference evidence="22" key="1">
    <citation type="journal article" date="2010" name="Science">
        <title>The genome of the Western clawed frog Xenopus tropicalis.</title>
        <authorList>
            <person name="Hellsten U."/>
            <person name="Harland R.M."/>
            <person name="Gilchrist M.J."/>
            <person name="Hendrix D."/>
            <person name="Jurka J."/>
            <person name="Kapitonov V."/>
            <person name="Ovcharenko I."/>
            <person name="Putnam N.H."/>
            <person name="Shu S."/>
            <person name="Taher L."/>
            <person name="Blitz I.L."/>
            <person name="Blumberg B."/>
            <person name="Dichmann D.S."/>
            <person name="Dubchak I."/>
            <person name="Amaya E."/>
            <person name="Detter J.C."/>
            <person name="Fletcher R."/>
            <person name="Gerhard D.S."/>
            <person name="Goodstein D."/>
            <person name="Graves T."/>
            <person name="Grigoriev I.V."/>
            <person name="Grimwood J."/>
            <person name="Kawashima T."/>
            <person name="Lindquist E."/>
            <person name="Lucas S.M."/>
            <person name="Mead P.E."/>
            <person name="Mitros T."/>
            <person name="Ogino H."/>
            <person name="Ohta Y."/>
            <person name="Poliakov A.V."/>
            <person name="Pollet N."/>
            <person name="Robert J."/>
            <person name="Salamov A."/>
            <person name="Sater A.K."/>
            <person name="Schmutz J."/>
            <person name="Terry A."/>
            <person name="Vize P.D."/>
            <person name="Warren W.C."/>
            <person name="Wells D."/>
            <person name="Wills A."/>
            <person name="Wilson R.K."/>
            <person name="Zimmerman L.B."/>
            <person name="Zorn A.M."/>
            <person name="Grainger R."/>
            <person name="Grammer T."/>
            <person name="Khokha M.K."/>
            <person name="Richardson P.M."/>
            <person name="Rokhsar D.S."/>
        </authorList>
    </citation>
    <scope>NUCLEOTIDE SEQUENCE [LARGE SCALE GENOMIC DNA]</scope>
    <source>
        <strain evidence="22">Nigerian</strain>
    </source>
</reference>
<dbReference type="GO" id="GO:0034899">
    <property type="term" value="F:trimethylamine monooxygenase activity"/>
    <property type="evidence" value="ECO:0007669"/>
    <property type="project" value="UniProtKB-EC"/>
</dbReference>
<evidence type="ECO:0000313" key="22">
    <source>
        <dbReference type="Ensembl" id="ENSXETP00000113705"/>
    </source>
</evidence>
<dbReference type="InterPro" id="IPR000960">
    <property type="entry name" value="Flavin_mOase"/>
</dbReference>
<dbReference type="AlphaFoldDB" id="A0A803K080"/>
<comment type="similarity">
    <text evidence="4 19 20">Belongs to the FMO family.</text>
</comment>
<keyword evidence="6 21" id="KW-0812">Transmembrane</keyword>
<comment type="catalytic activity">
    <reaction evidence="16">
        <text>hypotaurine + NADPH + O2 + H(+) = taurine + NADP(+) + H2O</text>
        <dbReference type="Rhea" id="RHEA:69819"/>
        <dbReference type="ChEBI" id="CHEBI:15377"/>
        <dbReference type="ChEBI" id="CHEBI:15378"/>
        <dbReference type="ChEBI" id="CHEBI:15379"/>
        <dbReference type="ChEBI" id="CHEBI:57783"/>
        <dbReference type="ChEBI" id="CHEBI:57853"/>
        <dbReference type="ChEBI" id="CHEBI:58349"/>
        <dbReference type="ChEBI" id="CHEBI:507393"/>
        <dbReference type="EC" id="1.14.13.8"/>
    </reaction>
    <physiologicalReaction direction="left-to-right" evidence="16">
        <dbReference type="Rhea" id="RHEA:69820"/>
    </physiologicalReaction>
</comment>
<evidence type="ECO:0000256" key="14">
    <source>
        <dbReference type="ARBA" id="ARBA00045957"/>
    </source>
</evidence>
<name>A0A803K080_XENTR</name>
<evidence type="ECO:0000256" key="2">
    <source>
        <dbReference type="ARBA" id="ARBA00004111"/>
    </source>
</evidence>
<dbReference type="InterPro" id="IPR036188">
    <property type="entry name" value="FAD/NAD-bd_sf"/>
</dbReference>
<comment type="catalytic activity">
    <reaction evidence="18">
        <text>N,N-dimethylaniline + NADPH + O2 + H(+) = N,N-dimethylaniline N-oxide + NADP(+) + H2O</text>
        <dbReference type="Rhea" id="RHEA:24468"/>
        <dbReference type="ChEBI" id="CHEBI:15377"/>
        <dbReference type="ChEBI" id="CHEBI:15378"/>
        <dbReference type="ChEBI" id="CHEBI:15379"/>
        <dbReference type="ChEBI" id="CHEBI:16269"/>
        <dbReference type="ChEBI" id="CHEBI:17735"/>
        <dbReference type="ChEBI" id="CHEBI:57783"/>
        <dbReference type="ChEBI" id="CHEBI:58349"/>
        <dbReference type="EC" id="1.14.13.8"/>
    </reaction>
    <physiologicalReaction direction="left-to-right" evidence="18">
        <dbReference type="Rhea" id="RHEA:24469"/>
    </physiologicalReaction>
</comment>
<gene>
    <name evidence="22" type="primary">fmo1</name>
</gene>
<evidence type="ECO:0000256" key="12">
    <source>
        <dbReference type="ARBA" id="ARBA00023033"/>
    </source>
</evidence>
<dbReference type="PRINTS" id="PR01121">
    <property type="entry name" value="FMOXYGENASE1"/>
</dbReference>
<accession>A0A803K080</accession>
<keyword evidence="5 19" id="KW-0285">Flavoprotein</keyword>
<evidence type="ECO:0000256" key="16">
    <source>
        <dbReference type="ARBA" id="ARBA00048041"/>
    </source>
</evidence>
<dbReference type="FunFam" id="3.50.50.60:FF:000042">
    <property type="entry name" value="Dimethylaniline monooxygenase [N-oxide-forming]"/>
    <property type="match status" value="1"/>
</dbReference>
<dbReference type="PANTHER" id="PTHR23023">
    <property type="entry name" value="DIMETHYLANILINE MONOOXYGENASE"/>
    <property type="match status" value="1"/>
</dbReference>
<keyword evidence="7 19" id="KW-0274">FAD</keyword>
<dbReference type="Xenbase" id="XB-GENE-5731297">
    <property type="gene designation" value="fmo1"/>
</dbReference>
<evidence type="ECO:0000256" key="7">
    <source>
        <dbReference type="ARBA" id="ARBA00022827"/>
    </source>
</evidence>
<evidence type="ECO:0000256" key="15">
    <source>
        <dbReference type="ARBA" id="ARBA00047338"/>
    </source>
</evidence>
<keyword evidence="10 21" id="KW-1133">Transmembrane helix</keyword>
<organism evidence="22">
    <name type="scientific">Xenopus tropicalis</name>
    <name type="common">Western clawed frog</name>
    <name type="synonym">Silurana tropicalis</name>
    <dbReference type="NCBI Taxonomy" id="8364"/>
    <lineage>
        <taxon>Eukaryota</taxon>
        <taxon>Metazoa</taxon>
        <taxon>Chordata</taxon>
        <taxon>Craniata</taxon>
        <taxon>Vertebrata</taxon>
        <taxon>Euteleostomi</taxon>
        <taxon>Amphibia</taxon>
        <taxon>Batrachia</taxon>
        <taxon>Anura</taxon>
        <taxon>Pipoidea</taxon>
        <taxon>Pipidae</taxon>
        <taxon>Xenopodinae</taxon>
        <taxon>Xenopus</taxon>
        <taxon>Silurana</taxon>
    </lineage>
</organism>
<evidence type="ECO:0000256" key="6">
    <source>
        <dbReference type="ARBA" id="ARBA00022692"/>
    </source>
</evidence>
<keyword evidence="13 19" id="KW-0472">Membrane</keyword>
<dbReference type="FunFam" id="3.50.50.60:FF:000023">
    <property type="entry name" value="Dimethylaniline monooxygenase [N-oxide-forming]"/>
    <property type="match status" value="1"/>
</dbReference>
<dbReference type="InParanoid" id="A0A803K080"/>
<evidence type="ECO:0000256" key="3">
    <source>
        <dbReference type="ARBA" id="ARBA00004389"/>
    </source>
</evidence>
<dbReference type="PIRSF" id="PIRSF000332">
    <property type="entry name" value="FMO"/>
    <property type="match status" value="1"/>
</dbReference>